<dbReference type="GO" id="GO:0005886">
    <property type="term" value="C:plasma membrane"/>
    <property type="evidence" value="ECO:0007669"/>
    <property type="project" value="UniProtKB-SubCell"/>
</dbReference>
<dbReference type="PANTHER" id="PTHR21143:SF104">
    <property type="entry name" value="GUSTATORY RECEPTOR 8A-RELATED"/>
    <property type="match status" value="1"/>
</dbReference>
<dbReference type="GO" id="GO:0043025">
    <property type="term" value="C:neuronal cell body"/>
    <property type="evidence" value="ECO:0007669"/>
    <property type="project" value="TreeGrafter"/>
</dbReference>
<comment type="caution">
    <text evidence="8">Lacks conserved residue(s) required for the propagation of feature annotation.</text>
</comment>
<accession>A0AAW1KHM1</accession>
<dbReference type="PANTHER" id="PTHR21143">
    <property type="entry name" value="INVERTEBRATE GUSTATORY RECEPTOR"/>
    <property type="match status" value="1"/>
</dbReference>
<name>A0AAW1KHM1_POPJA</name>
<evidence type="ECO:0000256" key="5">
    <source>
        <dbReference type="ARBA" id="ARBA00023136"/>
    </source>
</evidence>
<comment type="function">
    <text evidence="8">Gustatory receptor which mediates acceptance or avoidance behavior, depending on its substrates.</text>
</comment>
<evidence type="ECO:0000256" key="4">
    <source>
        <dbReference type="ARBA" id="ARBA00022989"/>
    </source>
</evidence>
<feature type="transmembrane region" description="Helical" evidence="8">
    <location>
        <begin position="224"/>
        <end position="243"/>
    </location>
</feature>
<keyword evidence="6 8" id="KW-0675">Receptor</keyword>
<feature type="transmembrane region" description="Helical" evidence="8">
    <location>
        <begin position="185"/>
        <end position="204"/>
    </location>
</feature>
<dbReference type="Proteomes" id="UP001458880">
    <property type="component" value="Unassembled WGS sequence"/>
</dbReference>
<dbReference type="GO" id="GO:0030425">
    <property type="term" value="C:dendrite"/>
    <property type="evidence" value="ECO:0007669"/>
    <property type="project" value="TreeGrafter"/>
</dbReference>
<evidence type="ECO:0000256" key="2">
    <source>
        <dbReference type="ARBA" id="ARBA00022475"/>
    </source>
</evidence>
<feature type="transmembrane region" description="Helical" evidence="8">
    <location>
        <begin position="106"/>
        <end position="130"/>
    </location>
</feature>
<dbReference type="GO" id="GO:0030424">
    <property type="term" value="C:axon"/>
    <property type="evidence" value="ECO:0007669"/>
    <property type="project" value="TreeGrafter"/>
</dbReference>
<keyword evidence="7 8" id="KW-0807">Transducer</keyword>
<proteinExistence type="inferred from homology"/>
<feature type="transmembrane region" description="Helical" evidence="8">
    <location>
        <begin position="304"/>
        <end position="324"/>
    </location>
</feature>
<evidence type="ECO:0000256" key="8">
    <source>
        <dbReference type="RuleBase" id="RU363108"/>
    </source>
</evidence>
<evidence type="ECO:0000256" key="1">
    <source>
        <dbReference type="ARBA" id="ARBA00004651"/>
    </source>
</evidence>
<evidence type="ECO:0000256" key="6">
    <source>
        <dbReference type="ARBA" id="ARBA00023170"/>
    </source>
</evidence>
<dbReference type="GO" id="GO:0050909">
    <property type="term" value="P:sensory perception of taste"/>
    <property type="evidence" value="ECO:0007669"/>
    <property type="project" value="InterPro"/>
</dbReference>
<keyword evidence="5 8" id="KW-0472">Membrane</keyword>
<dbReference type="GO" id="GO:0007635">
    <property type="term" value="P:chemosensory behavior"/>
    <property type="evidence" value="ECO:0007669"/>
    <property type="project" value="TreeGrafter"/>
</dbReference>
<evidence type="ECO:0000313" key="9">
    <source>
        <dbReference type="EMBL" id="KAK9718231.1"/>
    </source>
</evidence>
<gene>
    <name evidence="9" type="ORF">QE152_g23273</name>
</gene>
<protein>
    <recommendedName>
        <fullName evidence="8">Gustatory receptor</fullName>
    </recommendedName>
</protein>
<feature type="transmembrane region" description="Helical" evidence="8">
    <location>
        <begin position="74"/>
        <end position="94"/>
    </location>
</feature>
<dbReference type="EMBL" id="JASPKY010000230">
    <property type="protein sequence ID" value="KAK9718231.1"/>
    <property type="molecule type" value="Genomic_DNA"/>
</dbReference>
<reference evidence="9 10" key="1">
    <citation type="journal article" date="2024" name="BMC Genomics">
        <title>De novo assembly and annotation of Popillia japonica's genome with initial clues to its potential as an invasive pest.</title>
        <authorList>
            <person name="Cucini C."/>
            <person name="Boschi S."/>
            <person name="Funari R."/>
            <person name="Cardaioli E."/>
            <person name="Iannotti N."/>
            <person name="Marturano G."/>
            <person name="Paoli F."/>
            <person name="Bruttini M."/>
            <person name="Carapelli A."/>
            <person name="Frati F."/>
            <person name="Nardi F."/>
        </authorList>
    </citation>
    <scope>NUCLEOTIDE SEQUENCE [LARGE SCALE GENOMIC DNA]</scope>
    <source>
        <strain evidence="9">DMR45628</strain>
    </source>
</reference>
<dbReference type="GO" id="GO:0007165">
    <property type="term" value="P:signal transduction"/>
    <property type="evidence" value="ECO:0007669"/>
    <property type="project" value="UniProtKB-KW"/>
</dbReference>
<comment type="similarity">
    <text evidence="8">Belongs to the insect chemoreceptor superfamily. Gustatory receptor (GR) family.</text>
</comment>
<dbReference type="AlphaFoldDB" id="A0AAW1KHM1"/>
<dbReference type="Pfam" id="PF08395">
    <property type="entry name" value="7tm_7"/>
    <property type="match status" value="1"/>
</dbReference>
<comment type="caution">
    <text evidence="9">The sequence shown here is derived from an EMBL/GenBank/DDBJ whole genome shotgun (WGS) entry which is preliminary data.</text>
</comment>
<dbReference type="GO" id="GO:0008049">
    <property type="term" value="P:male courtship behavior"/>
    <property type="evidence" value="ECO:0007669"/>
    <property type="project" value="TreeGrafter"/>
</dbReference>
<keyword evidence="4 8" id="KW-1133">Transmembrane helix</keyword>
<keyword evidence="2 8" id="KW-1003">Cell membrane</keyword>
<comment type="subcellular location">
    <subcellularLocation>
        <location evidence="1 8">Cell membrane</location>
        <topology evidence="1 8">Multi-pass membrane protein</topology>
    </subcellularLocation>
</comment>
<organism evidence="9 10">
    <name type="scientific">Popillia japonica</name>
    <name type="common">Japanese beetle</name>
    <dbReference type="NCBI Taxonomy" id="7064"/>
    <lineage>
        <taxon>Eukaryota</taxon>
        <taxon>Metazoa</taxon>
        <taxon>Ecdysozoa</taxon>
        <taxon>Arthropoda</taxon>
        <taxon>Hexapoda</taxon>
        <taxon>Insecta</taxon>
        <taxon>Pterygota</taxon>
        <taxon>Neoptera</taxon>
        <taxon>Endopterygota</taxon>
        <taxon>Coleoptera</taxon>
        <taxon>Polyphaga</taxon>
        <taxon>Scarabaeiformia</taxon>
        <taxon>Scarabaeidae</taxon>
        <taxon>Rutelinae</taxon>
        <taxon>Popillia</taxon>
    </lineage>
</organism>
<evidence type="ECO:0000256" key="3">
    <source>
        <dbReference type="ARBA" id="ARBA00022692"/>
    </source>
</evidence>
<dbReference type="InterPro" id="IPR013604">
    <property type="entry name" value="7TM_chemorcpt"/>
</dbReference>
<evidence type="ECO:0000256" key="7">
    <source>
        <dbReference type="ARBA" id="ARBA00023224"/>
    </source>
</evidence>
<keyword evidence="10" id="KW-1185">Reference proteome</keyword>
<sequence length="325" mass="37904">MYGRGFHVTVRKNYKVIVIGTLNTIIEVVCNVVMTLRALYINDDFKKNVLDDINRMDAILAKYKKSKSKTICSYFHLLLLNTVFHLSLVLNNASRIFTNQEFGLQFLYYGVDIIWGYRISNLVFYIYYLLRGFHERILAINNMLITLFGKRPVLSENVINYRNVIRDVSELHAKFTQTIGYFNELFGWQLLLIFLGNITLFIISYETGLRVTSLPFNYDLQISIWLSCSMIYAMICSILITSTSDRISKEARRTADLLFYYYYDINDGESDVERNLIEDILALIRQTRGSITNFSAAGFFTIDYSTLFFLMNLLTSYVIVLIQFE</sequence>
<evidence type="ECO:0000313" key="10">
    <source>
        <dbReference type="Proteomes" id="UP001458880"/>
    </source>
</evidence>
<keyword evidence="3 8" id="KW-0812">Transmembrane</keyword>